<comment type="caution">
    <text evidence="1">The sequence shown here is derived from an EMBL/GenBank/DDBJ whole genome shotgun (WGS) entry which is preliminary data.</text>
</comment>
<dbReference type="Proteomes" id="UP000023152">
    <property type="component" value="Unassembled WGS sequence"/>
</dbReference>
<dbReference type="EMBL" id="ASPP01029571">
    <property type="protein sequence ID" value="ETO04282.1"/>
    <property type="molecule type" value="Genomic_DNA"/>
</dbReference>
<reference evidence="1 2" key="1">
    <citation type="journal article" date="2013" name="Curr. Biol.">
        <title>The Genome of the Foraminiferan Reticulomyxa filosa.</title>
        <authorList>
            <person name="Glockner G."/>
            <person name="Hulsmann N."/>
            <person name="Schleicher M."/>
            <person name="Noegel A.A."/>
            <person name="Eichinger L."/>
            <person name="Gallinger C."/>
            <person name="Pawlowski J."/>
            <person name="Sierra R."/>
            <person name="Euteneuer U."/>
            <person name="Pillet L."/>
            <person name="Moustafa A."/>
            <person name="Platzer M."/>
            <person name="Groth M."/>
            <person name="Szafranski K."/>
            <person name="Schliwa M."/>
        </authorList>
    </citation>
    <scope>NUCLEOTIDE SEQUENCE [LARGE SCALE GENOMIC DNA]</scope>
</reference>
<proteinExistence type="predicted"/>
<evidence type="ECO:0000313" key="1">
    <source>
        <dbReference type="EMBL" id="ETO04282.1"/>
    </source>
</evidence>
<accession>X6LT43</accession>
<name>X6LT43_RETFI</name>
<protein>
    <submittedName>
        <fullName evidence="1">Uncharacterized protein</fullName>
    </submittedName>
</protein>
<dbReference type="AlphaFoldDB" id="X6LT43"/>
<gene>
    <name evidence="1" type="ORF">RFI_33114</name>
</gene>
<sequence length="160" mass="18630">MVSLLKNMAYERDQREREWERLKDVHTKRKHYLEFILICTDLILFQCNKTSFHSQAGMREIDTEEVDTSFASGVVKGFEKAANESFVNGQVAGHLWCRIFFSPPSKLVQKKKKRGHKNMQIKTTQCNTIVGYLDSQKADMRARFIVRVCNLHMTQSSPNE</sequence>
<organism evidence="1 2">
    <name type="scientific">Reticulomyxa filosa</name>
    <dbReference type="NCBI Taxonomy" id="46433"/>
    <lineage>
        <taxon>Eukaryota</taxon>
        <taxon>Sar</taxon>
        <taxon>Rhizaria</taxon>
        <taxon>Retaria</taxon>
        <taxon>Foraminifera</taxon>
        <taxon>Monothalamids</taxon>
        <taxon>Reticulomyxidae</taxon>
        <taxon>Reticulomyxa</taxon>
    </lineage>
</organism>
<keyword evidence="2" id="KW-1185">Reference proteome</keyword>
<evidence type="ECO:0000313" key="2">
    <source>
        <dbReference type="Proteomes" id="UP000023152"/>
    </source>
</evidence>